<feature type="region of interest" description="Disordered" evidence="1">
    <location>
        <begin position="1"/>
        <end position="25"/>
    </location>
</feature>
<feature type="compositionally biased region" description="Low complexity" evidence="1">
    <location>
        <begin position="79"/>
        <end position="90"/>
    </location>
</feature>
<protein>
    <submittedName>
        <fullName evidence="3">Uncharacterized protein</fullName>
    </submittedName>
</protein>
<organism evidence="2 3">
    <name type="scientific">Trichuris muris</name>
    <name type="common">Mouse whipworm</name>
    <dbReference type="NCBI Taxonomy" id="70415"/>
    <lineage>
        <taxon>Eukaryota</taxon>
        <taxon>Metazoa</taxon>
        <taxon>Ecdysozoa</taxon>
        <taxon>Nematoda</taxon>
        <taxon>Enoplea</taxon>
        <taxon>Dorylaimia</taxon>
        <taxon>Trichinellida</taxon>
        <taxon>Trichuridae</taxon>
        <taxon>Trichuris</taxon>
    </lineage>
</organism>
<dbReference type="Proteomes" id="UP000046395">
    <property type="component" value="Unassembled WGS sequence"/>
</dbReference>
<dbReference type="WBParaSite" id="TMUE_3000014640.1">
    <property type="protein sequence ID" value="TMUE_3000014640.1"/>
    <property type="gene ID" value="WBGene00302280"/>
</dbReference>
<sequence>MAQWSEAALRKRRPNNVKRVTNRSALHHTVEANGVCLEKAPTVHGRRGIPPDKRSFASVCPSFEQAAPVATMEHRRRSSAPLQLPASLPLGGRGPRSTPGNPGRWPASAGKEIPQQFDILFY</sequence>
<reference evidence="3" key="1">
    <citation type="submission" date="2019-12" db="UniProtKB">
        <authorList>
            <consortium name="WormBaseParasite"/>
        </authorList>
    </citation>
    <scope>IDENTIFICATION</scope>
</reference>
<proteinExistence type="predicted"/>
<keyword evidence="2" id="KW-1185">Reference proteome</keyword>
<accession>A0A5S6R549</accession>
<feature type="region of interest" description="Disordered" evidence="1">
    <location>
        <begin position="70"/>
        <end position="111"/>
    </location>
</feature>
<name>A0A5S6R549_TRIMR</name>
<evidence type="ECO:0000313" key="2">
    <source>
        <dbReference type="Proteomes" id="UP000046395"/>
    </source>
</evidence>
<evidence type="ECO:0000256" key="1">
    <source>
        <dbReference type="SAM" id="MobiDB-lite"/>
    </source>
</evidence>
<dbReference type="AlphaFoldDB" id="A0A5S6R549"/>
<evidence type="ECO:0000313" key="3">
    <source>
        <dbReference type="WBParaSite" id="TMUE_3000014640.1"/>
    </source>
</evidence>